<keyword evidence="1" id="KW-0472">Membrane</keyword>
<dbReference type="Proteomes" id="UP000030066">
    <property type="component" value="Chromosome"/>
</dbReference>
<organism evidence="2 3">
    <name type="scientific">Candidatus Malacoplasma girerdii</name>
    <dbReference type="NCBI Taxonomy" id="1318617"/>
    <lineage>
        <taxon>Bacteria</taxon>
        <taxon>Bacillati</taxon>
        <taxon>Mycoplasmatota</taxon>
        <taxon>Mycoplasmoidales</taxon>
        <taxon>Mycoplasmoidaceae</taxon>
        <taxon>Malacoplasma</taxon>
    </lineage>
</organism>
<evidence type="ECO:0000313" key="2">
    <source>
        <dbReference type="EMBL" id="AIV03775.1"/>
    </source>
</evidence>
<dbReference type="Pfam" id="PF13306">
    <property type="entry name" value="LRR_5"/>
    <property type="match status" value="1"/>
</dbReference>
<keyword evidence="3" id="KW-1185">Reference proteome</keyword>
<protein>
    <submittedName>
        <fullName evidence="2">BspA-like protein</fullName>
    </submittedName>
</protein>
<dbReference type="STRING" id="1318617.MGM1_4060"/>
<dbReference type="NCBIfam" id="NF033158">
    <property type="entry name" value="Myrrcad"/>
    <property type="match status" value="1"/>
</dbReference>
<dbReference type="InterPro" id="IPR026906">
    <property type="entry name" value="LRR_5"/>
</dbReference>
<sequence>MVLFLFMFLFSVLSYWIVPYIYIYIYAQFSAIISLYFVMKRHTLYKLSSFIFSGILISAIPIVVNHSSVKKNASNVASSFIPPKNGVAGILTYNWDEKAQGWVVTGCTNLDSCTYIDVPDTYTDPNNTHVNAPVIKLGFNCFSQYGGRYQNVIDIINIGANVNEIETWAFLGSDALNISFSSNSKLSKIDEQAFSKLQYIRDIEIPNSITYIGSASFWGSLGLKYVKLPNKDFSFVADKPGGTNVYTFEDIAAKSISWPNENTNFSYENSRSSNWFGCFNTIQNFITNYKTLEEVNKVPLFGQSYYGRCLLGSNKHGTLNVYYQNQTVKEAVQKLCNHYFSQNGGAQNNQYYSNINYILFNKYSNLSFDTNIPNIGQESYNDSQTTKNLMNTIKLDGMPINENDKWRVTFDLVDSNNRYILPNDSYNDLNLTFNSSTGQLTTKTRTPYNLTGLKIKATLMFTGENNNDKIVKYTNPFNIVVSDRNSLNVATHVSNVNNASFGSNNSYTSPSLKNNLTFNTSEPVPSSDNLTFKLLNASETETTWPEGITWSNTNDGSFIVNRRVPITLTGYKIKVIDNSVNDIYGITNTFNINTYKYTTIHFDNNFNPFSNLPWDAYLTGYTTPSIRNNVYYDNNTDYRPDSSSNLQFRLIQNGVDRTTNLPQGITSFNQTTGQITIARKTNIDLSSINFKVVDSGNNNIEATTSNDFHLQVNPITSLTINNISSIIPVNIDKRIFGTTETTKTYGALTNNVVYTEATSHRPTSMNFSLVDANGNPLNTNNAISINTFTGEVTFTKNKRFVGSMYIKVIDTSNPGITGRTSTPINVTLYEHTDLTLKEHDPVKNLTQNAYINGFTSINLKEQTRYENDIVPEDTDWGSNKLHFVLLQNDSEIDPSHYPEGFSFNTGTGQITLTAHKAYNLTGLKIRLVDDYNGGAADGLYATTNVFSVSVNKYDGIDFNSNGNNKITTNFTTSNFGNSNSATITGPFVNGDFNYRLDGQQTSTVVGNNDQLSYEIYKDGNHWTLPTGLEFNTTNGQLTIHKGYNLNFSHIQIKVINNTYNVSKLSQEISITTTEHTQLHWNNVPLYTIDERLIYGGSSQYTTNSLIGNNKIVFENNNIVNSGDVTFSLLDINNEPVNLTTSGLGFDTTTGAITFLNKQSAYNLTELKVKATYNQDSNITAISNSFDLVVHKYTSMHFEGISFPKNLNWIDTFGTTKADHWTSNWNLRDHLYFNDNSKVQNVDSDISFQLWDQNNQNISANPGQGVEFSTTTGDITINKREAQIKFNNLKIVAINSFYSDASYAFSNEINVLINPHGDLSIISGMQPNSINQDEYLTKDISTISFTDGSHLIYQDGDKVDPDEYPNISFELYMDGKFISNYDDIHINFHQDSGVIDLKANTKYNLKNLQLKIFDSITGTYLWTETFDIVIHPQNDPVPPSNGLLAPILGGIFGSIILLGIITYLAYRYYIKRKKHIHYQEKK</sequence>
<evidence type="ECO:0000256" key="1">
    <source>
        <dbReference type="SAM" id="Phobius"/>
    </source>
</evidence>
<keyword evidence="1" id="KW-0812">Transmembrane</keyword>
<proteinExistence type="predicted"/>
<dbReference type="HOGENOM" id="CLU_249613_0_0_14"/>
<name>A0A097ST57_9BACT</name>
<evidence type="ECO:0000313" key="3">
    <source>
        <dbReference type="Proteomes" id="UP000030066"/>
    </source>
</evidence>
<feature type="transmembrane region" description="Helical" evidence="1">
    <location>
        <begin position="1442"/>
        <end position="1465"/>
    </location>
</feature>
<dbReference type="Gene3D" id="3.80.10.10">
    <property type="entry name" value="Ribonuclease Inhibitor"/>
    <property type="match status" value="1"/>
</dbReference>
<dbReference type="InterPro" id="IPR032675">
    <property type="entry name" value="LRR_dom_sf"/>
</dbReference>
<reference evidence="2 3" key="1">
    <citation type="journal article" date="2014" name="PLoS ONE">
        <title>An emerging Mycoplasma associated with trichomoniasis, vaginal infection and disease.</title>
        <authorList>
            <consortium name="Vaginal Microbiome Consortium"/>
            <person name="Fettweis J.M."/>
            <person name="Serrano M.G."/>
            <person name="Huang B."/>
            <person name="Brooks J.P."/>
            <person name="Glascock A.L."/>
            <person name="Sheth N.U."/>
            <person name="Strauss J.F.III."/>
            <person name="Jefferson K.K."/>
            <person name="Buck G.A."/>
        </authorList>
    </citation>
    <scope>NUCLEOTIDE SEQUENCE [LARGE SCALE GENOMIC DNA]</scope>
    <source>
        <strain evidence="2 3">VCU_M1</strain>
    </source>
</reference>
<feature type="transmembrane region" description="Helical" evidence="1">
    <location>
        <begin position="44"/>
        <end position="64"/>
    </location>
</feature>
<feature type="transmembrane region" description="Helical" evidence="1">
    <location>
        <begin position="12"/>
        <end position="37"/>
    </location>
</feature>
<dbReference type="EMBL" id="CP007711">
    <property type="protein sequence ID" value="AIV03775.1"/>
    <property type="molecule type" value="Genomic_DNA"/>
</dbReference>
<keyword evidence="1" id="KW-1133">Transmembrane helix</keyword>
<gene>
    <name evidence="2" type="ORF">MGM1_4060</name>
</gene>
<dbReference type="KEGG" id="mgj:MGM1_4060"/>
<accession>A0A097ST57</accession>